<reference evidence="1 2" key="1">
    <citation type="submission" date="2020-08" db="EMBL/GenBank/DDBJ databases">
        <title>Sequencing the genomes of 1000 actinobacteria strains.</title>
        <authorList>
            <person name="Klenk H.-P."/>
        </authorList>
    </citation>
    <scope>NUCLEOTIDE SEQUENCE [LARGE SCALE GENOMIC DNA]</scope>
    <source>
        <strain evidence="1 2">DSM 103125</strain>
    </source>
</reference>
<accession>A0A840VQR8</accession>
<dbReference type="AlphaFoldDB" id="A0A840VQR8"/>
<evidence type="ECO:0000313" key="2">
    <source>
        <dbReference type="Proteomes" id="UP000586947"/>
    </source>
</evidence>
<sequence>MKPRDAPVLPDDLPYRPSLAAARAWCRECLTDAIAGAAPTDPAARPSRCPGRGLGTSSPIPRRICCGSLPRHAGQAVTVRFTRAGCAVHRHDDDGVRLLAEGPDLRGVR</sequence>
<comment type="caution">
    <text evidence="1">The sequence shown here is derived from an EMBL/GenBank/DDBJ whole genome shotgun (WGS) entry which is preliminary data.</text>
</comment>
<name>A0A840VQR8_9ACTN</name>
<organism evidence="1 2">
    <name type="scientific">Micromonospora parathelypteridis</name>
    <dbReference type="NCBI Taxonomy" id="1839617"/>
    <lineage>
        <taxon>Bacteria</taxon>
        <taxon>Bacillati</taxon>
        <taxon>Actinomycetota</taxon>
        <taxon>Actinomycetes</taxon>
        <taxon>Micromonosporales</taxon>
        <taxon>Micromonosporaceae</taxon>
        <taxon>Micromonospora</taxon>
    </lineage>
</organism>
<dbReference type="RefSeq" id="WP_184182204.1">
    <property type="nucleotide sequence ID" value="NZ_BMNF01000007.1"/>
</dbReference>
<gene>
    <name evidence="1" type="ORF">HNR20_004018</name>
</gene>
<dbReference type="EMBL" id="JACHDP010000001">
    <property type="protein sequence ID" value="MBB5479513.1"/>
    <property type="molecule type" value="Genomic_DNA"/>
</dbReference>
<proteinExistence type="predicted"/>
<keyword evidence="2" id="KW-1185">Reference proteome</keyword>
<protein>
    <submittedName>
        <fullName evidence="1">Uncharacterized protein</fullName>
    </submittedName>
</protein>
<dbReference type="Proteomes" id="UP000586947">
    <property type="component" value="Unassembled WGS sequence"/>
</dbReference>
<evidence type="ECO:0000313" key="1">
    <source>
        <dbReference type="EMBL" id="MBB5479513.1"/>
    </source>
</evidence>